<keyword evidence="2" id="KW-1185">Reference proteome</keyword>
<protein>
    <submittedName>
        <fullName evidence="1">Uncharacterized protein</fullName>
    </submittedName>
</protein>
<accession>A0A0H1RGG8</accession>
<dbReference type="AlphaFoldDB" id="A0A0H1RGG8"/>
<organism evidence="1 2">
    <name type="scientific">Microvirga vignae</name>
    <dbReference type="NCBI Taxonomy" id="1225564"/>
    <lineage>
        <taxon>Bacteria</taxon>
        <taxon>Pseudomonadati</taxon>
        <taxon>Pseudomonadota</taxon>
        <taxon>Alphaproteobacteria</taxon>
        <taxon>Hyphomicrobiales</taxon>
        <taxon>Methylobacteriaceae</taxon>
        <taxon>Microvirga</taxon>
    </lineage>
</organism>
<sequence>MDDFHLLTRQRHSVVLAQEKHQIHHCRWQSPDELLPGSCSRNLEIFGPGQCDRQRLILAQRTIGKLLKVTLEALFSRSRGIVVTTEPGFLPNPLLA</sequence>
<name>A0A0H1RGG8_9HYPH</name>
<comment type="caution">
    <text evidence="1">The sequence shown here is derived from an EMBL/GenBank/DDBJ whole genome shotgun (WGS) entry which is preliminary data.</text>
</comment>
<reference evidence="1 2" key="1">
    <citation type="submission" date="2015-05" db="EMBL/GenBank/DDBJ databases">
        <title>Draft genome sequence of Microvirga vignae strain BR3299, a novel nitrogen fixing bacteria isolated from Brazil semi-aired region.</title>
        <authorList>
            <person name="Zilli J.E."/>
            <person name="Passos S.R."/>
            <person name="Leite J."/>
            <person name="Baldani J.I."/>
            <person name="Xavier G.R."/>
            <person name="Rumjaneck N.G."/>
            <person name="Simoes-Araujo J.L."/>
        </authorList>
    </citation>
    <scope>NUCLEOTIDE SEQUENCE [LARGE SCALE GENOMIC DNA]</scope>
    <source>
        <strain evidence="1 2">BR3299</strain>
    </source>
</reference>
<evidence type="ECO:0000313" key="1">
    <source>
        <dbReference type="EMBL" id="KLK91717.1"/>
    </source>
</evidence>
<evidence type="ECO:0000313" key="2">
    <source>
        <dbReference type="Proteomes" id="UP000035489"/>
    </source>
</evidence>
<proteinExistence type="predicted"/>
<dbReference type="Proteomes" id="UP000035489">
    <property type="component" value="Unassembled WGS sequence"/>
</dbReference>
<dbReference type="EMBL" id="LCYG01000047">
    <property type="protein sequence ID" value="KLK91717.1"/>
    <property type="molecule type" value="Genomic_DNA"/>
</dbReference>
<gene>
    <name evidence="1" type="ORF">AA309_18685</name>
</gene>